<evidence type="ECO:0000313" key="9">
    <source>
        <dbReference type="Proteomes" id="UP000734854"/>
    </source>
</evidence>
<dbReference type="PANTHER" id="PTHR47963:SF8">
    <property type="entry name" value="ATP-DEPENDENT RNA HELICASE DEAD"/>
    <property type="match status" value="1"/>
</dbReference>
<reference evidence="8 9" key="1">
    <citation type="submission" date="2020-08" db="EMBL/GenBank/DDBJ databases">
        <title>Plant Genome Project.</title>
        <authorList>
            <person name="Zhang R.-G."/>
        </authorList>
    </citation>
    <scope>NUCLEOTIDE SEQUENCE [LARGE SCALE GENOMIC DNA]</scope>
    <source>
        <tissue evidence="8">Rhizome</tissue>
    </source>
</reference>
<dbReference type="Proteomes" id="UP000734854">
    <property type="component" value="Unassembled WGS sequence"/>
</dbReference>
<dbReference type="InterPro" id="IPR011545">
    <property type="entry name" value="DEAD/DEAH_box_helicase_dom"/>
</dbReference>
<accession>A0A8J5KB68</accession>
<keyword evidence="9" id="KW-1185">Reference proteome</keyword>
<comment type="caution">
    <text evidence="8">The sequence shown here is derived from an EMBL/GenBank/DDBJ whole genome shotgun (WGS) entry which is preliminary data.</text>
</comment>
<evidence type="ECO:0000259" key="7">
    <source>
        <dbReference type="Pfam" id="PF00270"/>
    </source>
</evidence>
<dbReference type="PANTHER" id="PTHR47963">
    <property type="entry name" value="DEAD-BOX ATP-DEPENDENT RNA HELICASE 47, MITOCHONDRIAL"/>
    <property type="match status" value="1"/>
</dbReference>
<evidence type="ECO:0000256" key="5">
    <source>
        <dbReference type="ARBA" id="ARBA00022840"/>
    </source>
</evidence>
<evidence type="ECO:0000256" key="1">
    <source>
        <dbReference type="ARBA" id="ARBA00012552"/>
    </source>
</evidence>
<dbReference type="SUPFAM" id="SSF52540">
    <property type="entry name" value="P-loop containing nucleoside triphosphate hydrolases"/>
    <property type="match status" value="1"/>
</dbReference>
<evidence type="ECO:0000256" key="4">
    <source>
        <dbReference type="ARBA" id="ARBA00022806"/>
    </source>
</evidence>
<evidence type="ECO:0000256" key="6">
    <source>
        <dbReference type="ARBA" id="ARBA00047984"/>
    </source>
</evidence>
<evidence type="ECO:0000256" key="2">
    <source>
        <dbReference type="ARBA" id="ARBA00022741"/>
    </source>
</evidence>
<dbReference type="GO" id="GO:0003723">
    <property type="term" value="F:RNA binding"/>
    <property type="evidence" value="ECO:0007669"/>
    <property type="project" value="TreeGrafter"/>
</dbReference>
<dbReference type="GO" id="GO:0016787">
    <property type="term" value="F:hydrolase activity"/>
    <property type="evidence" value="ECO:0007669"/>
    <property type="project" value="UniProtKB-KW"/>
</dbReference>
<dbReference type="EC" id="3.6.4.13" evidence="1"/>
<dbReference type="Gene3D" id="3.40.50.300">
    <property type="entry name" value="P-loop containing nucleotide triphosphate hydrolases"/>
    <property type="match status" value="1"/>
</dbReference>
<name>A0A8J5KB68_ZINOF</name>
<dbReference type="InterPro" id="IPR050547">
    <property type="entry name" value="DEAD_box_RNA_helicases"/>
</dbReference>
<organism evidence="8 9">
    <name type="scientific">Zingiber officinale</name>
    <name type="common">Ginger</name>
    <name type="synonym">Amomum zingiber</name>
    <dbReference type="NCBI Taxonomy" id="94328"/>
    <lineage>
        <taxon>Eukaryota</taxon>
        <taxon>Viridiplantae</taxon>
        <taxon>Streptophyta</taxon>
        <taxon>Embryophyta</taxon>
        <taxon>Tracheophyta</taxon>
        <taxon>Spermatophyta</taxon>
        <taxon>Magnoliopsida</taxon>
        <taxon>Liliopsida</taxon>
        <taxon>Zingiberales</taxon>
        <taxon>Zingiberaceae</taxon>
        <taxon>Zingiber</taxon>
    </lineage>
</organism>
<dbReference type="AlphaFoldDB" id="A0A8J5KB68"/>
<proteinExistence type="predicted"/>
<keyword evidence="5" id="KW-0067">ATP-binding</keyword>
<keyword evidence="3" id="KW-0378">Hydrolase</keyword>
<comment type="catalytic activity">
    <reaction evidence="6">
        <text>ATP + H2O = ADP + phosphate + H(+)</text>
        <dbReference type="Rhea" id="RHEA:13065"/>
        <dbReference type="ChEBI" id="CHEBI:15377"/>
        <dbReference type="ChEBI" id="CHEBI:15378"/>
        <dbReference type="ChEBI" id="CHEBI:30616"/>
        <dbReference type="ChEBI" id="CHEBI:43474"/>
        <dbReference type="ChEBI" id="CHEBI:456216"/>
        <dbReference type="EC" id="3.6.4.13"/>
    </reaction>
</comment>
<dbReference type="Pfam" id="PF00270">
    <property type="entry name" value="DEAD"/>
    <property type="match status" value="1"/>
</dbReference>
<feature type="domain" description="DEAD/DEAH-box helicase" evidence="7">
    <location>
        <begin position="23"/>
        <end position="99"/>
    </location>
</feature>
<dbReference type="EMBL" id="JACMSC010000016">
    <property type="protein sequence ID" value="KAG6482550.1"/>
    <property type="molecule type" value="Genomic_DNA"/>
</dbReference>
<keyword evidence="2" id="KW-0547">Nucleotide-binding</keyword>
<protein>
    <recommendedName>
        <fullName evidence="1">RNA helicase</fullName>
        <ecNumber evidence="1">3.6.4.13</ecNumber>
    </recommendedName>
</protein>
<dbReference type="GO" id="GO:0003724">
    <property type="term" value="F:RNA helicase activity"/>
    <property type="evidence" value="ECO:0007669"/>
    <property type="project" value="UniProtKB-EC"/>
</dbReference>
<keyword evidence="4" id="KW-0347">Helicase</keyword>
<gene>
    <name evidence="8" type="ORF">ZIOFF_059182</name>
</gene>
<sequence>MLKKSRKTGYGRSPSVLIYDRAVGLSPCSLYGGSPFHAQVMSIRARVDIVVGTLGRVKDHIQRNSLDLKTSNFRMLDKVDEMLKMSFIDDMELILPHIHVISARFLNKDKETADLVSNQKLKARHRLQDLGLAGVWFWL</sequence>
<evidence type="ECO:0000313" key="8">
    <source>
        <dbReference type="EMBL" id="KAG6482550.1"/>
    </source>
</evidence>
<dbReference type="GO" id="GO:0005524">
    <property type="term" value="F:ATP binding"/>
    <property type="evidence" value="ECO:0007669"/>
    <property type="project" value="UniProtKB-KW"/>
</dbReference>
<evidence type="ECO:0000256" key="3">
    <source>
        <dbReference type="ARBA" id="ARBA00022801"/>
    </source>
</evidence>
<dbReference type="InterPro" id="IPR027417">
    <property type="entry name" value="P-loop_NTPase"/>
</dbReference>